<reference evidence="12 13" key="1">
    <citation type="submission" date="2019-02" db="EMBL/GenBank/DDBJ databases">
        <title>Pedobacter sp. RP-3-11 sp. nov., isolated from Arctic soil.</title>
        <authorList>
            <person name="Dahal R.H."/>
        </authorList>
    </citation>
    <scope>NUCLEOTIDE SEQUENCE [LARGE SCALE GENOMIC DNA]</scope>
    <source>
        <strain evidence="12 13">RP-3-11</strain>
    </source>
</reference>
<sequence>MSFAHYLLQVNLYLIVFYGFYKLLLDKETYFTLNRFYLVGAGALSLSIPFIRLEWLTQQSAAQQVYTSVNWDAVLQQATIVTETSNGFNWANAFVYIYCGGILFFLCRLVFNLMAVRSLISNAKTGSAFSFLSSKIVDKDLPQRDVINIHEEAHIKQWHTLDVLFFEILGVITWLNPIIYFYKKSIKNIHEFLADEQAAEFQGDKAEYAMLILSQSFGISPNTLTNGFFDKSLIKKRIFMLQKERSKRIAIMKYGISIPLFAILIVFSSATVRKNERLISISDQIPLDKPIEMVKEVVNPEEEFVAQTITKENVSLPQVKTDSNWSTFYKFIGRSIKYPTEAQNNNLQGNTLIKFTLKNNKVTNLSSILSLGDGCDEEVMKTILSFKNFKNANNGNYCIQVNFRLSNNKSEIKNQKKVTVPSYTKLSDINIVAYSKTSSGIGNNDKDDDVFDFVAIDKQPEFPGGLKKFYEYLGRSIKYPEMAQENNVQGKVFLSFIVEKDGSLSDVLITRGLGSGTDEEAVRVIKESPKWNPGISNGNAVRVKYNINVNFTLNNDPPSTEKLTGISIKQQNSQNKAYSTTQTATVFKGGKFEGLVVYNGKESANGFDFTKIDNRDIQSISVLKDVSATSLYGDKGKNGVLIITTKNNIFRKMEDTELKMDKSLPTLQLRQKF</sequence>
<evidence type="ECO:0000256" key="5">
    <source>
        <dbReference type="ARBA" id="ARBA00022519"/>
    </source>
</evidence>
<dbReference type="Pfam" id="PF03544">
    <property type="entry name" value="TonB_C"/>
    <property type="match status" value="1"/>
</dbReference>
<evidence type="ECO:0000256" key="8">
    <source>
        <dbReference type="ARBA" id="ARBA00022989"/>
    </source>
</evidence>
<keyword evidence="8 10" id="KW-1133">Transmembrane helix</keyword>
<protein>
    <submittedName>
        <fullName evidence="12">TonB family protein</fullName>
    </submittedName>
</protein>
<dbReference type="RefSeq" id="WP_131556134.1">
    <property type="nucleotide sequence ID" value="NZ_SJSN01000001.1"/>
</dbReference>
<dbReference type="GO" id="GO:0055085">
    <property type="term" value="P:transmembrane transport"/>
    <property type="evidence" value="ECO:0007669"/>
    <property type="project" value="InterPro"/>
</dbReference>
<keyword evidence="5" id="KW-0997">Cell inner membrane</keyword>
<dbReference type="InterPro" id="IPR037682">
    <property type="entry name" value="TonB_C"/>
</dbReference>
<feature type="transmembrane region" description="Helical" evidence="10">
    <location>
        <begin position="36"/>
        <end position="53"/>
    </location>
</feature>
<comment type="subcellular location">
    <subcellularLocation>
        <location evidence="1">Cell inner membrane</location>
        <topology evidence="1">Single-pass membrane protein</topology>
        <orientation evidence="1">Periplasmic side</orientation>
    </subcellularLocation>
</comment>
<gene>
    <name evidence="12" type="ORF">EZ449_01250</name>
</gene>
<feature type="transmembrane region" description="Helical" evidence="10">
    <location>
        <begin position="6"/>
        <end position="24"/>
    </location>
</feature>
<comment type="similarity">
    <text evidence="2">Belongs to the TonB family.</text>
</comment>
<dbReference type="PANTHER" id="PTHR33446:SF2">
    <property type="entry name" value="PROTEIN TONB"/>
    <property type="match status" value="1"/>
</dbReference>
<dbReference type="AlphaFoldDB" id="A0A4R0P6W3"/>
<feature type="transmembrane region" description="Helical" evidence="10">
    <location>
        <begin position="163"/>
        <end position="182"/>
    </location>
</feature>
<feature type="transmembrane region" description="Helical" evidence="10">
    <location>
        <begin position="93"/>
        <end position="111"/>
    </location>
</feature>
<dbReference type="InterPro" id="IPR051045">
    <property type="entry name" value="TonB-dependent_transducer"/>
</dbReference>
<dbReference type="InterPro" id="IPR037066">
    <property type="entry name" value="Plug_dom_sf"/>
</dbReference>
<dbReference type="Pfam" id="PF05569">
    <property type="entry name" value="Peptidase_M56"/>
    <property type="match status" value="1"/>
</dbReference>
<dbReference type="SUPFAM" id="SSF74653">
    <property type="entry name" value="TolA/TonB C-terminal domain"/>
    <property type="match status" value="1"/>
</dbReference>
<accession>A0A4R0P6W3</accession>
<proteinExistence type="inferred from homology"/>
<name>A0A4R0P6W3_9SPHI</name>
<organism evidence="12 13">
    <name type="scientific">Pedobacter frigidisoli</name>
    <dbReference type="NCBI Taxonomy" id="2530455"/>
    <lineage>
        <taxon>Bacteria</taxon>
        <taxon>Pseudomonadati</taxon>
        <taxon>Bacteroidota</taxon>
        <taxon>Sphingobacteriia</taxon>
        <taxon>Sphingobacteriales</taxon>
        <taxon>Sphingobacteriaceae</taxon>
        <taxon>Pedobacter</taxon>
    </lineage>
</organism>
<dbReference type="PROSITE" id="PS52015">
    <property type="entry name" value="TONB_CTD"/>
    <property type="match status" value="1"/>
</dbReference>
<evidence type="ECO:0000313" key="12">
    <source>
        <dbReference type="EMBL" id="TCD12699.1"/>
    </source>
</evidence>
<dbReference type="NCBIfam" id="TIGR01352">
    <property type="entry name" value="tonB_Cterm"/>
    <property type="match status" value="1"/>
</dbReference>
<evidence type="ECO:0000313" key="13">
    <source>
        <dbReference type="Proteomes" id="UP000291485"/>
    </source>
</evidence>
<dbReference type="OrthoDB" id="649093at2"/>
<dbReference type="NCBIfam" id="TIGR04057">
    <property type="entry name" value="SusC_RagA_signa"/>
    <property type="match status" value="1"/>
</dbReference>
<comment type="caution">
    <text evidence="12">The sequence shown here is derived from an EMBL/GenBank/DDBJ whole genome shotgun (WGS) entry which is preliminary data.</text>
</comment>
<dbReference type="Gene3D" id="2.170.130.10">
    <property type="entry name" value="TonB-dependent receptor, plug domain"/>
    <property type="match status" value="1"/>
</dbReference>
<dbReference type="GO" id="GO:0015031">
    <property type="term" value="P:protein transport"/>
    <property type="evidence" value="ECO:0007669"/>
    <property type="project" value="UniProtKB-KW"/>
</dbReference>
<dbReference type="Gene3D" id="3.30.1150.10">
    <property type="match status" value="2"/>
</dbReference>
<dbReference type="InterPro" id="IPR023997">
    <property type="entry name" value="TonB-dep_OMP_SusC/RagA_CS"/>
</dbReference>
<evidence type="ECO:0000256" key="1">
    <source>
        <dbReference type="ARBA" id="ARBA00004383"/>
    </source>
</evidence>
<evidence type="ECO:0000256" key="2">
    <source>
        <dbReference type="ARBA" id="ARBA00006555"/>
    </source>
</evidence>
<keyword evidence="9 10" id="KW-0472">Membrane</keyword>
<dbReference type="EMBL" id="SJSN01000001">
    <property type="protein sequence ID" value="TCD12699.1"/>
    <property type="molecule type" value="Genomic_DNA"/>
</dbReference>
<dbReference type="GO" id="GO:0098797">
    <property type="term" value="C:plasma membrane protein complex"/>
    <property type="evidence" value="ECO:0007669"/>
    <property type="project" value="TreeGrafter"/>
</dbReference>
<keyword evidence="4" id="KW-1003">Cell membrane</keyword>
<dbReference type="GO" id="GO:0031992">
    <property type="term" value="F:energy transducer activity"/>
    <property type="evidence" value="ECO:0007669"/>
    <property type="project" value="TreeGrafter"/>
</dbReference>
<feature type="domain" description="TonB C-terminal" evidence="11">
    <location>
        <begin position="464"/>
        <end position="560"/>
    </location>
</feature>
<feature type="transmembrane region" description="Helical" evidence="10">
    <location>
        <begin position="208"/>
        <end position="229"/>
    </location>
</feature>
<evidence type="ECO:0000256" key="6">
    <source>
        <dbReference type="ARBA" id="ARBA00022692"/>
    </source>
</evidence>
<evidence type="ECO:0000256" key="9">
    <source>
        <dbReference type="ARBA" id="ARBA00023136"/>
    </source>
</evidence>
<keyword evidence="3" id="KW-0813">Transport</keyword>
<feature type="transmembrane region" description="Helical" evidence="10">
    <location>
        <begin position="250"/>
        <end position="270"/>
    </location>
</feature>
<dbReference type="InterPro" id="IPR006260">
    <property type="entry name" value="TonB/TolA_C"/>
</dbReference>
<dbReference type="InterPro" id="IPR008756">
    <property type="entry name" value="Peptidase_M56"/>
</dbReference>
<dbReference type="CDD" id="cd07341">
    <property type="entry name" value="M56_BlaR1_MecR1_like"/>
    <property type="match status" value="1"/>
</dbReference>
<evidence type="ECO:0000256" key="10">
    <source>
        <dbReference type="SAM" id="Phobius"/>
    </source>
</evidence>
<evidence type="ECO:0000256" key="4">
    <source>
        <dbReference type="ARBA" id="ARBA00022475"/>
    </source>
</evidence>
<dbReference type="Proteomes" id="UP000291485">
    <property type="component" value="Unassembled WGS sequence"/>
</dbReference>
<dbReference type="SUPFAM" id="SSF56935">
    <property type="entry name" value="Porins"/>
    <property type="match status" value="1"/>
</dbReference>
<evidence type="ECO:0000259" key="11">
    <source>
        <dbReference type="PROSITE" id="PS52015"/>
    </source>
</evidence>
<evidence type="ECO:0000256" key="3">
    <source>
        <dbReference type="ARBA" id="ARBA00022448"/>
    </source>
</evidence>
<dbReference type="PANTHER" id="PTHR33446">
    <property type="entry name" value="PROTEIN TONB-RELATED"/>
    <property type="match status" value="1"/>
</dbReference>
<evidence type="ECO:0000256" key="7">
    <source>
        <dbReference type="ARBA" id="ARBA00022927"/>
    </source>
</evidence>
<keyword evidence="13" id="KW-1185">Reference proteome</keyword>
<keyword evidence="7" id="KW-0653">Protein transport</keyword>
<keyword evidence="6 10" id="KW-0812">Transmembrane</keyword>